<gene>
    <name evidence="1" type="ORF">IT774_00100</name>
</gene>
<dbReference type="KEGG" id="smaa:IT774_00100"/>
<dbReference type="Proteomes" id="UP000595095">
    <property type="component" value="Chromosome"/>
</dbReference>
<dbReference type="AlphaFoldDB" id="A0A7S9HCY4"/>
<accession>A0A7S9HCY4</accession>
<sequence>MHESIAKAQVKGMFRVANDILDSYNTRAKKRNGQGVRFTRKRMTAYVSNIFEMYGDLLLYNKVEKRKSSWHFNSLNLSINPDPECFVELGVLHCIISERVISRYVRSGKVPYHHYSSKCYLHEHFLQRIFQRASALHQKSIKNELVSISLWLSQEYSPTTEPIQKLYFVSDKHVVVMTYHLDREIYIFNTILKKDMFTTKQEQKFSEAYSALNESEGEFIYRNEAGDVHLGFSSRDDVTHDEIVNNTTFFNPD</sequence>
<organism evidence="1 2">
    <name type="scientific">Salinimonas marina</name>
    <dbReference type="NCBI Taxonomy" id="2785918"/>
    <lineage>
        <taxon>Bacteria</taxon>
        <taxon>Pseudomonadati</taxon>
        <taxon>Pseudomonadota</taxon>
        <taxon>Gammaproteobacteria</taxon>
        <taxon>Alteromonadales</taxon>
        <taxon>Alteromonadaceae</taxon>
        <taxon>Alteromonas/Salinimonas group</taxon>
        <taxon>Salinimonas</taxon>
    </lineage>
</organism>
<protein>
    <submittedName>
        <fullName evidence="1">Uncharacterized protein</fullName>
    </submittedName>
</protein>
<name>A0A7S9HCY4_9ALTE</name>
<reference evidence="1 2" key="1">
    <citation type="submission" date="2020-11" db="EMBL/GenBank/DDBJ databases">
        <title>Complete genome sequence for Salinimonas sp. strain G2-b.</title>
        <authorList>
            <person name="Park S.-J."/>
        </authorList>
    </citation>
    <scope>NUCLEOTIDE SEQUENCE [LARGE SCALE GENOMIC DNA]</scope>
    <source>
        <strain evidence="1 2">G2-b</strain>
    </source>
</reference>
<dbReference type="EMBL" id="CP064795">
    <property type="protein sequence ID" value="QPG05736.1"/>
    <property type="molecule type" value="Genomic_DNA"/>
</dbReference>
<keyword evidence="2" id="KW-1185">Reference proteome</keyword>
<dbReference type="RefSeq" id="WP_195810819.1">
    <property type="nucleotide sequence ID" value="NZ_CP064795.1"/>
</dbReference>
<proteinExistence type="predicted"/>
<evidence type="ECO:0000313" key="1">
    <source>
        <dbReference type="EMBL" id="QPG05736.1"/>
    </source>
</evidence>
<evidence type="ECO:0000313" key="2">
    <source>
        <dbReference type="Proteomes" id="UP000595095"/>
    </source>
</evidence>